<dbReference type="RefSeq" id="WP_119846185.1">
    <property type="nucleotide sequence ID" value="NZ_CP032412.1"/>
</dbReference>
<keyword evidence="3" id="KW-1185">Reference proteome</keyword>
<proteinExistence type="predicted"/>
<keyword evidence="1" id="KW-0732">Signal</keyword>
<sequence>MIFKRTTSLLCLLLLICLTWQAPHPGFAAASTTQAKTKPAPMLILNKNTAAYLKKGVIPGFGGVQFGMTQNQIASKLGKPVSSFYHYGGKFWKFKNISYAGFNFENPYTGSNGMWCLLIGKEGLPNQTFADVKKQIGSAYEMYYNDMEEAYEMVYTFGKTRISFMADTAKAKITLVQIRR</sequence>
<gene>
    <name evidence="2" type="ORF">D5F53_00595</name>
</gene>
<feature type="chain" id="PRO_5039450511" description="DUF4309 domain-containing protein" evidence="1">
    <location>
        <begin position="23"/>
        <end position="180"/>
    </location>
</feature>
<feature type="signal peptide" evidence="1">
    <location>
        <begin position="1"/>
        <end position="22"/>
    </location>
</feature>
<dbReference type="KEGG" id="plw:D5F53_00595"/>
<dbReference type="AlphaFoldDB" id="A0A385TL15"/>
<evidence type="ECO:0000313" key="2">
    <source>
        <dbReference type="EMBL" id="AYB41885.1"/>
    </source>
</evidence>
<dbReference type="EMBL" id="CP032412">
    <property type="protein sequence ID" value="AYB41885.1"/>
    <property type="molecule type" value="Genomic_DNA"/>
</dbReference>
<protein>
    <recommendedName>
        <fullName evidence="4">DUF4309 domain-containing protein</fullName>
    </recommendedName>
</protein>
<evidence type="ECO:0000313" key="3">
    <source>
        <dbReference type="Proteomes" id="UP000266552"/>
    </source>
</evidence>
<accession>A0A385TL15</accession>
<evidence type="ECO:0008006" key="4">
    <source>
        <dbReference type="Google" id="ProtNLM"/>
    </source>
</evidence>
<reference evidence="2 3" key="1">
    <citation type="submission" date="2018-09" db="EMBL/GenBank/DDBJ databases">
        <title>Genome Sequence of Paenibacillus lautus Strain E7593-69, Azo Dye-Degrading Bacteria, Isolated from Commercial Tattoo Inks.</title>
        <authorList>
            <person name="Nho S.W."/>
            <person name="Kim S.-J."/>
            <person name="Kweon O."/>
            <person name="Cerniglia C.E."/>
        </authorList>
    </citation>
    <scope>NUCLEOTIDE SEQUENCE [LARGE SCALE GENOMIC DNA]</scope>
    <source>
        <strain evidence="2 3">E7593-69</strain>
    </source>
</reference>
<name>A0A385TL15_PAELA</name>
<organism evidence="2 3">
    <name type="scientific">Paenibacillus lautus</name>
    <name type="common">Bacillus lautus</name>
    <dbReference type="NCBI Taxonomy" id="1401"/>
    <lineage>
        <taxon>Bacteria</taxon>
        <taxon>Bacillati</taxon>
        <taxon>Bacillota</taxon>
        <taxon>Bacilli</taxon>
        <taxon>Bacillales</taxon>
        <taxon>Paenibacillaceae</taxon>
        <taxon>Paenibacillus</taxon>
    </lineage>
</organism>
<dbReference type="Proteomes" id="UP000266552">
    <property type="component" value="Chromosome"/>
</dbReference>
<evidence type="ECO:0000256" key="1">
    <source>
        <dbReference type="SAM" id="SignalP"/>
    </source>
</evidence>